<accession>A0A2S3R8I2</accession>
<sequence>MYNRNAITPTNSKSRMNKDHRNIGKLDIHVGVISARKDGERLTIEQTRCQVQLMNQHTTKN</sequence>
<gene>
    <name evidence="2" type="ORF">CRN52_01035</name>
</gene>
<dbReference type="AlphaFoldDB" id="A0A2S3R8I2"/>
<name>A0A2S3R8I2_VIBVL</name>
<evidence type="ECO:0000313" key="3">
    <source>
        <dbReference type="Proteomes" id="UP000237466"/>
    </source>
</evidence>
<proteinExistence type="predicted"/>
<reference evidence="2 3" key="1">
    <citation type="journal article" date="2018" name="Front. Microbiol.">
        <title>Phylogeny of Vibrio vulnificus from the Analysis of the Core-Genome: Implications for Intra-Species Taxonomy.</title>
        <authorList>
            <person name="Roig F.J."/>
            <person name="Gonzalez-Candelas F."/>
            <person name="Sanjuan E."/>
            <person name="Fouz B."/>
            <person name="Feil E.J."/>
            <person name="Llorens C."/>
            <person name="Baker-Austin C."/>
            <person name="Oliver J.D."/>
            <person name="Danin-Poleg Y."/>
            <person name="Gibas C.J."/>
            <person name="Kashi Y."/>
            <person name="Gulig P.A."/>
            <person name="Morrison S.S."/>
            <person name="Amaro C."/>
        </authorList>
    </citation>
    <scope>NUCLEOTIDE SEQUENCE [LARGE SCALE GENOMIC DNA]</scope>
    <source>
        <strain evidence="2 3">CECT4608</strain>
    </source>
</reference>
<evidence type="ECO:0000256" key="1">
    <source>
        <dbReference type="SAM" id="MobiDB-lite"/>
    </source>
</evidence>
<organism evidence="2 3">
    <name type="scientific">Vibrio vulnificus</name>
    <dbReference type="NCBI Taxonomy" id="672"/>
    <lineage>
        <taxon>Bacteria</taxon>
        <taxon>Pseudomonadati</taxon>
        <taxon>Pseudomonadota</taxon>
        <taxon>Gammaproteobacteria</taxon>
        <taxon>Vibrionales</taxon>
        <taxon>Vibrionaceae</taxon>
        <taxon>Vibrio</taxon>
    </lineage>
</organism>
<protein>
    <submittedName>
        <fullName evidence="2">Uncharacterized protein</fullName>
    </submittedName>
</protein>
<comment type="caution">
    <text evidence="2">The sequence shown here is derived from an EMBL/GenBank/DDBJ whole genome shotgun (WGS) entry which is preliminary data.</text>
</comment>
<dbReference type="Proteomes" id="UP000237466">
    <property type="component" value="Unassembled WGS sequence"/>
</dbReference>
<feature type="region of interest" description="Disordered" evidence="1">
    <location>
        <begin position="1"/>
        <end position="21"/>
    </location>
</feature>
<dbReference type="EMBL" id="PDGH01000017">
    <property type="protein sequence ID" value="POB50018.1"/>
    <property type="molecule type" value="Genomic_DNA"/>
</dbReference>
<evidence type="ECO:0000313" key="2">
    <source>
        <dbReference type="EMBL" id="POB50018.1"/>
    </source>
</evidence>
<feature type="compositionally biased region" description="Polar residues" evidence="1">
    <location>
        <begin position="1"/>
        <end position="14"/>
    </location>
</feature>